<proteinExistence type="predicted"/>
<organism evidence="1 2">
    <name type="scientific">Delftia lacustris</name>
    <dbReference type="NCBI Taxonomy" id="558537"/>
    <lineage>
        <taxon>Bacteria</taxon>
        <taxon>Pseudomonadati</taxon>
        <taxon>Pseudomonadota</taxon>
        <taxon>Betaproteobacteria</taxon>
        <taxon>Burkholderiales</taxon>
        <taxon>Comamonadaceae</taxon>
        <taxon>Delftia</taxon>
    </lineage>
</organism>
<protein>
    <submittedName>
        <fullName evidence="1">Uncharacterized protein</fullName>
    </submittedName>
</protein>
<accession>A0A1H3RJ65</accession>
<name>A0A1H3RJ65_9BURK</name>
<evidence type="ECO:0000313" key="1">
    <source>
        <dbReference type="EMBL" id="SDZ25258.1"/>
    </source>
</evidence>
<dbReference type="AlphaFoldDB" id="A0A1H3RJ65"/>
<dbReference type="Proteomes" id="UP000183417">
    <property type="component" value="Unassembled WGS sequence"/>
</dbReference>
<reference evidence="1 2" key="1">
    <citation type="submission" date="2016-10" db="EMBL/GenBank/DDBJ databases">
        <authorList>
            <person name="de Groot N.N."/>
        </authorList>
    </citation>
    <scope>NUCLEOTIDE SEQUENCE [LARGE SCALE GENOMIC DNA]</scope>
    <source>
        <strain evidence="1 2">LMG 24775</strain>
    </source>
</reference>
<gene>
    <name evidence="1" type="ORF">SAMN05421547_115164</name>
</gene>
<feature type="non-terminal residue" evidence="1">
    <location>
        <position position="1"/>
    </location>
</feature>
<evidence type="ECO:0000313" key="2">
    <source>
        <dbReference type="Proteomes" id="UP000183417"/>
    </source>
</evidence>
<dbReference type="RefSeq" id="WP_167368420.1">
    <property type="nucleotide sequence ID" value="NZ_FNPE01000015.1"/>
</dbReference>
<sequence length="106" mass="11355">IEEPRDAAWDAFREDIAAQARRAAPAAPAVDAKGEREFWAVLAPCGEGVIFKHEKDARWTLTGEGAGHGGFGVPTIGESFRDCYEDDELELVRVRVAAQAAAKGSA</sequence>
<dbReference type="EMBL" id="FNPE01000015">
    <property type="protein sequence ID" value="SDZ25258.1"/>
    <property type="molecule type" value="Genomic_DNA"/>
</dbReference>